<reference evidence="2" key="1">
    <citation type="submission" date="2018-04" db="EMBL/GenBank/DDBJ databases">
        <authorList>
            <person name="Liu S."/>
            <person name="Wang Z."/>
            <person name="Li J."/>
        </authorList>
    </citation>
    <scope>NUCLEOTIDE SEQUENCE [LARGE SCALE GENOMIC DNA]</scope>
    <source>
        <strain evidence="2">622</strain>
    </source>
</reference>
<comment type="caution">
    <text evidence="1">The sequence shown here is derived from an EMBL/GenBank/DDBJ whole genome shotgun (WGS) entry which is preliminary data.</text>
</comment>
<evidence type="ECO:0000313" key="2">
    <source>
        <dbReference type="Proteomes" id="UP000244962"/>
    </source>
</evidence>
<evidence type="ECO:0000313" key="1">
    <source>
        <dbReference type="EMBL" id="PWC06568.1"/>
    </source>
</evidence>
<gene>
    <name evidence="1" type="ORF">DF223_10725</name>
</gene>
<keyword evidence="2" id="KW-1185">Reference proteome</keyword>
<organism evidence="1 2">
    <name type="scientific">Mycetocola zhujimingii</name>
    <dbReference type="NCBI Taxonomy" id="2079792"/>
    <lineage>
        <taxon>Bacteria</taxon>
        <taxon>Bacillati</taxon>
        <taxon>Actinomycetota</taxon>
        <taxon>Actinomycetes</taxon>
        <taxon>Micrococcales</taxon>
        <taxon>Microbacteriaceae</taxon>
        <taxon>Mycetocola</taxon>
    </lineage>
</organism>
<dbReference type="EMBL" id="QEFB01000012">
    <property type="protein sequence ID" value="PWC06568.1"/>
    <property type="molecule type" value="Genomic_DNA"/>
</dbReference>
<proteinExistence type="predicted"/>
<sequence length="77" mass="8986">MSRAIRMVLGQAGQSLKEYVNDPITRSDDLTYDRMVRLLRGESIMQFSDVFFWAQRSGAVRRDLALNQFGWTETVKR</sequence>
<dbReference type="Proteomes" id="UP000244962">
    <property type="component" value="Unassembled WGS sequence"/>
</dbReference>
<accession>A0A2U1TCE8</accession>
<dbReference type="AlphaFoldDB" id="A0A2U1TCE8"/>
<protein>
    <submittedName>
        <fullName evidence="1">Uncharacterized protein</fullName>
    </submittedName>
</protein>
<name>A0A2U1TCE8_9MICO</name>